<feature type="compositionally biased region" description="Basic and acidic residues" evidence="1">
    <location>
        <begin position="115"/>
        <end position="124"/>
    </location>
</feature>
<dbReference type="AlphaFoldDB" id="A0A9P5NSM0"/>
<feature type="compositionally biased region" description="Basic and acidic residues" evidence="1">
    <location>
        <begin position="259"/>
        <end position="270"/>
    </location>
</feature>
<feature type="compositionally biased region" description="Polar residues" evidence="1">
    <location>
        <begin position="46"/>
        <end position="60"/>
    </location>
</feature>
<dbReference type="Proteomes" id="UP000724874">
    <property type="component" value="Unassembled WGS sequence"/>
</dbReference>
<feature type="region of interest" description="Disordered" evidence="1">
    <location>
        <begin position="1"/>
        <end position="270"/>
    </location>
</feature>
<feature type="compositionally biased region" description="Basic and acidic residues" evidence="1">
    <location>
        <begin position="35"/>
        <end position="45"/>
    </location>
</feature>
<feature type="compositionally biased region" description="Acidic residues" evidence="1">
    <location>
        <begin position="220"/>
        <end position="245"/>
    </location>
</feature>
<evidence type="ECO:0000256" key="1">
    <source>
        <dbReference type="SAM" id="MobiDB-lite"/>
    </source>
</evidence>
<evidence type="ECO:0000313" key="2">
    <source>
        <dbReference type="EMBL" id="KAF8903662.1"/>
    </source>
</evidence>
<organism evidence="2 3">
    <name type="scientific">Gymnopilus junonius</name>
    <name type="common">Spectacular rustgill mushroom</name>
    <name type="synonym">Gymnopilus spectabilis subsp. junonius</name>
    <dbReference type="NCBI Taxonomy" id="109634"/>
    <lineage>
        <taxon>Eukaryota</taxon>
        <taxon>Fungi</taxon>
        <taxon>Dikarya</taxon>
        <taxon>Basidiomycota</taxon>
        <taxon>Agaricomycotina</taxon>
        <taxon>Agaricomycetes</taxon>
        <taxon>Agaricomycetidae</taxon>
        <taxon>Agaricales</taxon>
        <taxon>Agaricineae</taxon>
        <taxon>Hymenogastraceae</taxon>
        <taxon>Gymnopilus</taxon>
    </lineage>
</organism>
<name>A0A9P5NSM0_GYMJU</name>
<dbReference type="EMBL" id="JADNYJ010000029">
    <property type="protein sequence ID" value="KAF8903662.1"/>
    <property type="molecule type" value="Genomic_DNA"/>
</dbReference>
<protein>
    <submittedName>
        <fullName evidence="2">Uncharacterized protein</fullName>
    </submittedName>
</protein>
<comment type="caution">
    <text evidence="2">The sequence shown here is derived from an EMBL/GenBank/DDBJ whole genome shotgun (WGS) entry which is preliminary data.</text>
</comment>
<evidence type="ECO:0000313" key="3">
    <source>
        <dbReference type="Proteomes" id="UP000724874"/>
    </source>
</evidence>
<feature type="compositionally biased region" description="Low complexity" evidence="1">
    <location>
        <begin position="13"/>
        <end position="23"/>
    </location>
</feature>
<accession>A0A9P5NSM0</accession>
<feature type="compositionally biased region" description="Low complexity" evidence="1">
    <location>
        <begin position="68"/>
        <end position="89"/>
    </location>
</feature>
<feature type="compositionally biased region" description="Acidic residues" evidence="1">
    <location>
        <begin position="195"/>
        <end position="211"/>
    </location>
</feature>
<keyword evidence="3" id="KW-1185">Reference proteome</keyword>
<sequence>MKRVERRGTLENQQQQQLAALQARTASHAQLPHSEVPDRTIHRTDTILTQNASFVSSANSTRDRADLSHSSTSSHLRSSHTNSSTSVASPGKPNRQQPSPPLIAALKDDDDDEYDGGHRNRDPEQLPTSNVGRGGSAVKGHNTAGSRVRSGARPTPPGDPHSALNGNGGSNSKRSPLGGNGVRSSISPRHHETAEGDEVDADADADAETEAEILGAVDAAGEDDGEGEGDEENDGDADADAELLEAVDAAEANSSSSHGGERAWTKVEST</sequence>
<proteinExistence type="predicted"/>
<dbReference type="OrthoDB" id="2162994at2759"/>
<reference evidence="2" key="1">
    <citation type="submission" date="2020-11" db="EMBL/GenBank/DDBJ databases">
        <authorList>
            <consortium name="DOE Joint Genome Institute"/>
            <person name="Ahrendt S."/>
            <person name="Riley R."/>
            <person name="Andreopoulos W."/>
            <person name="LaButti K."/>
            <person name="Pangilinan J."/>
            <person name="Ruiz-duenas F.J."/>
            <person name="Barrasa J.M."/>
            <person name="Sanchez-Garcia M."/>
            <person name="Camarero S."/>
            <person name="Miyauchi S."/>
            <person name="Serrano A."/>
            <person name="Linde D."/>
            <person name="Babiker R."/>
            <person name="Drula E."/>
            <person name="Ayuso-Fernandez I."/>
            <person name="Pacheco R."/>
            <person name="Padilla G."/>
            <person name="Ferreira P."/>
            <person name="Barriuso J."/>
            <person name="Kellner H."/>
            <person name="Castanera R."/>
            <person name="Alfaro M."/>
            <person name="Ramirez L."/>
            <person name="Pisabarro A.G."/>
            <person name="Kuo A."/>
            <person name="Tritt A."/>
            <person name="Lipzen A."/>
            <person name="He G."/>
            <person name="Yan M."/>
            <person name="Ng V."/>
            <person name="Cullen D."/>
            <person name="Martin F."/>
            <person name="Rosso M.-N."/>
            <person name="Henrissat B."/>
            <person name="Hibbett D."/>
            <person name="Martinez A.T."/>
            <person name="Grigoriev I.V."/>
        </authorList>
    </citation>
    <scope>NUCLEOTIDE SEQUENCE</scope>
    <source>
        <strain evidence="2">AH 44721</strain>
    </source>
</reference>
<gene>
    <name evidence="2" type="ORF">CPB84DRAFT_719920</name>
</gene>